<dbReference type="KEGG" id="ril:CRIB_1351"/>
<dbReference type="GeneID" id="82205388"/>
<dbReference type="Proteomes" id="UP000245622">
    <property type="component" value="Chromosome 1"/>
</dbReference>
<reference evidence="1 2" key="1">
    <citation type="submission" date="2014-04" db="EMBL/GenBank/DDBJ databases">
        <authorList>
            <person name="Hornung B.V."/>
        </authorList>
    </citation>
    <scope>NUCLEOTIDE SEQUENCE [LARGE SCALE GENOMIC DNA]</scope>
    <source>
        <strain evidence="1 2">CRIB</strain>
    </source>
</reference>
<evidence type="ECO:0000313" key="1">
    <source>
        <dbReference type="EMBL" id="CED93960.1"/>
    </source>
</evidence>
<evidence type="ECO:0000313" key="2">
    <source>
        <dbReference type="Proteomes" id="UP000245622"/>
    </source>
</evidence>
<protein>
    <submittedName>
        <fullName evidence="1">Uncharacterized protein</fullName>
    </submittedName>
</protein>
<dbReference type="AlphaFoldDB" id="A0A1V1I164"/>
<dbReference type="RefSeq" id="WP_180701521.1">
    <property type="nucleotide sequence ID" value="NZ_CAPSUH010000027.1"/>
</dbReference>
<dbReference type="EMBL" id="LN555523">
    <property type="protein sequence ID" value="CED93960.1"/>
    <property type="molecule type" value="Genomic_DNA"/>
</dbReference>
<accession>A0A1V1I164</accession>
<gene>
    <name evidence="1" type="ORF">CRIB_1351</name>
</gene>
<organism evidence="1 2">
    <name type="scientific">Romboutsia ilealis</name>
    <dbReference type="NCBI Taxonomy" id="1115758"/>
    <lineage>
        <taxon>Bacteria</taxon>
        <taxon>Bacillati</taxon>
        <taxon>Bacillota</taxon>
        <taxon>Clostridia</taxon>
        <taxon>Peptostreptococcales</taxon>
        <taxon>Peptostreptococcaceae</taxon>
        <taxon>Romboutsia</taxon>
    </lineage>
</organism>
<proteinExistence type="predicted"/>
<keyword evidence="2" id="KW-1185">Reference proteome</keyword>
<name>A0A1V1I164_9FIRM</name>
<sequence length="116" mass="13249">MNKYTDKQIEDTLNLIDSTILNCEKIQPKLKEGTPQFSLTRNRIKALYISKALVTNQEHNFTQEELLKSVDQVTSIIRKSEKAMINAKEGTGTYTRLKKIIDAMTIALSYIQDAIK</sequence>